<evidence type="ECO:0000256" key="5">
    <source>
        <dbReference type="ARBA" id="ARBA00023175"/>
    </source>
</evidence>
<evidence type="ECO:0000256" key="1">
    <source>
        <dbReference type="ARBA" id="ARBA00022701"/>
    </source>
</evidence>
<sequence length="260" mass="30014">MARDEQCVKQAAEIQQLNRLVQQYKHERECNAVIAQTLEGKIARFESLMNGTLPTEDFMNDEYLSLKNEHKILKMKYENHPELLRAEIELKRLQEELDIVRNCVDEKEVLQEEIQDLKNQLHYMVSSSSSICRLRFPLRLSQGNTSSPGTKDKDSDTDVGDAPNWTEAESKWITLTEELRVELEANKSLVGRLQSELDSEKKCSDELKEVIQTAMQAHARILDQHAELQEKHISLLALHRRIREDVDDVKARAAKAKGYC</sequence>
<dbReference type="GO" id="GO:0005874">
    <property type="term" value="C:microtubule"/>
    <property type="evidence" value="ECO:0007669"/>
    <property type="project" value="UniProtKB-KW"/>
</dbReference>
<dbReference type="GO" id="GO:0005524">
    <property type="term" value="F:ATP binding"/>
    <property type="evidence" value="ECO:0007669"/>
    <property type="project" value="UniProtKB-KW"/>
</dbReference>
<evidence type="ECO:0000256" key="3">
    <source>
        <dbReference type="ARBA" id="ARBA00022840"/>
    </source>
</evidence>
<dbReference type="EMBL" id="GBRH01212509">
    <property type="protein sequence ID" value="JAD85386.1"/>
    <property type="molecule type" value="Transcribed_RNA"/>
</dbReference>
<evidence type="ECO:0000256" key="2">
    <source>
        <dbReference type="ARBA" id="ARBA00022741"/>
    </source>
</evidence>
<evidence type="ECO:0000256" key="4">
    <source>
        <dbReference type="ARBA" id="ARBA00023054"/>
    </source>
</evidence>
<protein>
    <submittedName>
        <fullName evidence="6">Uncharacterized protein</fullName>
    </submittedName>
</protein>
<keyword evidence="5" id="KW-0505">Motor protein</keyword>
<dbReference type="InterPro" id="IPR044986">
    <property type="entry name" value="KIF15/KIN-12"/>
</dbReference>
<keyword evidence="3" id="KW-0067">ATP-binding</keyword>
<keyword evidence="4" id="KW-0175">Coiled coil</keyword>
<reference evidence="6" key="1">
    <citation type="submission" date="2014-09" db="EMBL/GenBank/DDBJ databases">
        <authorList>
            <person name="Magalhaes I.L.F."/>
            <person name="Oliveira U."/>
            <person name="Santos F.R."/>
            <person name="Vidigal T.H.D.A."/>
            <person name="Brescovit A.D."/>
            <person name="Santos A.J."/>
        </authorList>
    </citation>
    <scope>NUCLEOTIDE SEQUENCE</scope>
    <source>
        <tissue evidence="6">Shoot tissue taken approximately 20 cm above the soil surface</tissue>
    </source>
</reference>
<name>A0A0A9NHN6_ARUDO</name>
<organism evidence="6">
    <name type="scientific">Arundo donax</name>
    <name type="common">Giant reed</name>
    <name type="synonym">Donax arundinaceus</name>
    <dbReference type="NCBI Taxonomy" id="35708"/>
    <lineage>
        <taxon>Eukaryota</taxon>
        <taxon>Viridiplantae</taxon>
        <taxon>Streptophyta</taxon>
        <taxon>Embryophyta</taxon>
        <taxon>Tracheophyta</taxon>
        <taxon>Spermatophyta</taxon>
        <taxon>Magnoliopsida</taxon>
        <taxon>Liliopsida</taxon>
        <taxon>Poales</taxon>
        <taxon>Poaceae</taxon>
        <taxon>PACMAD clade</taxon>
        <taxon>Arundinoideae</taxon>
        <taxon>Arundineae</taxon>
        <taxon>Arundo</taxon>
    </lineage>
</organism>
<keyword evidence="2" id="KW-0547">Nucleotide-binding</keyword>
<accession>A0A0A9NHN6</accession>
<proteinExistence type="predicted"/>
<dbReference type="PANTHER" id="PTHR37739:SF16">
    <property type="entry name" value="KINESIN-LIKE PROTEIN"/>
    <property type="match status" value="1"/>
</dbReference>
<dbReference type="PANTHER" id="PTHR37739">
    <property type="entry name" value="KINESIN-LIKE PROTEIN KIN-12D"/>
    <property type="match status" value="1"/>
</dbReference>
<keyword evidence="1" id="KW-0493">Microtubule</keyword>
<reference evidence="6" key="2">
    <citation type="journal article" date="2015" name="Data Brief">
        <title>Shoot transcriptome of the giant reed, Arundo donax.</title>
        <authorList>
            <person name="Barrero R.A."/>
            <person name="Guerrero F.D."/>
            <person name="Moolhuijzen P."/>
            <person name="Goolsby J.A."/>
            <person name="Tidwell J."/>
            <person name="Bellgard S.E."/>
            <person name="Bellgard M.I."/>
        </authorList>
    </citation>
    <scope>NUCLEOTIDE SEQUENCE</scope>
    <source>
        <tissue evidence="6">Shoot tissue taken approximately 20 cm above the soil surface</tissue>
    </source>
</reference>
<evidence type="ECO:0000313" key="6">
    <source>
        <dbReference type="EMBL" id="JAD85386.1"/>
    </source>
</evidence>
<dbReference type="AlphaFoldDB" id="A0A0A9NHN6"/>